<protein>
    <submittedName>
        <fullName evidence="1">AarF domain-containing protein kinase 1</fullName>
    </submittedName>
</protein>
<evidence type="ECO:0000313" key="2">
    <source>
        <dbReference type="Proteomes" id="UP001060215"/>
    </source>
</evidence>
<proteinExistence type="predicted"/>
<comment type="caution">
    <text evidence="1">The sequence shown here is derived from an EMBL/GenBank/DDBJ whole genome shotgun (WGS) entry which is preliminary data.</text>
</comment>
<dbReference type="EMBL" id="CM045767">
    <property type="protein sequence ID" value="KAI7997470.1"/>
    <property type="molecule type" value="Genomic_DNA"/>
</dbReference>
<keyword evidence="2" id="KW-1185">Reference proteome</keyword>
<organism evidence="1 2">
    <name type="scientific">Camellia lanceoleosa</name>
    <dbReference type="NCBI Taxonomy" id="1840588"/>
    <lineage>
        <taxon>Eukaryota</taxon>
        <taxon>Viridiplantae</taxon>
        <taxon>Streptophyta</taxon>
        <taxon>Embryophyta</taxon>
        <taxon>Tracheophyta</taxon>
        <taxon>Spermatophyta</taxon>
        <taxon>Magnoliopsida</taxon>
        <taxon>eudicotyledons</taxon>
        <taxon>Gunneridae</taxon>
        <taxon>Pentapetalae</taxon>
        <taxon>asterids</taxon>
        <taxon>Ericales</taxon>
        <taxon>Theaceae</taxon>
        <taxon>Camellia</taxon>
    </lineage>
</organism>
<reference evidence="1 2" key="1">
    <citation type="journal article" date="2022" name="Plant J.">
        <title>Chromosome-level genome of Camellia lanceoleosa provides a valuable resource for understanding genome evolution and self-incompatibility.</title>
        <authorList>
            <person name="Gong W."/>
            <person name="Xiao S."/>
            <person name="Wang L."/>
            <person name="Liao Z."/>
            <person name="Chang Y."/>
            <person name="Mo W."/>
            <person name="Hu G."/>
            <person name="Li W."/>
            <person name="Zhao G."/>
            <person name="Zhu H."/>
            <person name="Hu X."/>
            <person name="Ji K."/>
            <person name="Xiang X."/>
            <person name="Song Q."/>
            <person name="Yuan D."/>
            <person name="Jin S."/>
            <person name="Zhang L."/>
        </authorList>
    </citation>
    <scope>NUCLEOTIDE SEQUENCE [LARGE SCALE GENOMIC DNA]</scope>
    <source>
        <strain evidence="1">SQ_2022a</strain>
    </source>
</reference>
<keyword evidence="1" id="KW-0808">Transferase</keyword>
<name>A0ACC0G8X0_9ERIC</name>
<dbReference type="Proteomes" id="UP001060215">
    <property type="component" value="Chromosome 10"/>
</dbReference>
<keyword evidence="1" id="KW-0418">Kinase</keyword>
<accession>A0ACC0G8X0</accession>
<sequence length="163" mass="18496">MIAAVRKEIADETDREIGVQNKFQVHFILVYIPLMVFQLRVCFEKDVTKQEAMWERQHEFAAGKIYNMCSDLGGFFLNSPGSFQYFIWLIFMVAQIIGKPDLAPAAWVRRLVTLCDQSPATPYDVIQVVLEKDLGQSVDGLFERFEVNPLGSASIAQVTEVSD</sequence>
<gene>
    <name evidence="1" type="ORF">LOK49_LG10G02709</name>
</gene>
<evidence type="ECO:0000313" key="1">
    <source>
        <dbReference type="EMBL" id="KAI7997470.1"/>
    </source>
</evidence>